<organism evidence="1 2">
    <name type="scientific">Chitinivorax tropicus</name>
    <dbReference type="NCBI Taxonomy" id="714531"/>
    <lineage>
        <taxon>Bacteria</taxon>
        <taxon>Pseudomonadati</taxon>
        <taxon>Pseudomonadota</taxon>
        <taxon>Betaproteobacteria</taxon>
        <taxon>Chitinivorax</taxon>
    </lineage>
</organism>
<keyword evidence="2" id="KW-1185">Reference proteome</keyword>
<accession>A0A840MTP8</accession>
<evidence type="ECO:0000313" key="1">
    <source>
        <dbReference type="EMBL" id="MBB5020459.1"/>
    </source>
</evidence>
<reference evidence="1 2" key="1">
    <citation type="submission" date="2020-08" db="EMBL/GenBank/DDBJ databases">
        <title>Genomic Encyclopedia of Type Strains, Phase IV (KMG-IV): sequencing the most valuable type-strain genomes for metagenomic binning, comparative biology and taxonomic classification.</title>
        <authorList>
            <person name="Goeker M."/>
        </authorList>
    </citation>
    <scope>NUCLEOTIDE SEQUENCE [LARGE SCALE GENOMIC DNA]</scope>
    <source>
        <strain evidence="1 2">DSM 27165</strain>
    </source>
</reference>
<sequence>MGEINHRFTLGMPAWLSALDKRSFSSANWSILAWRAFRSTAGSEWSLLPQKSPVVCLTSCCFHAVICEG</sequence>
<dbReference type="AlphaFoldDB" id="A0A840MTP8"/>
<dbReference type="Proteomes" id="UP000575898">
    <property type="component" value="Unassembled WGS sequence"/>
</dbReference>
<protein>
    <submittedName>
        <fullName evidence="1">Uncharacterized protein</fullName>
    </submittedName>
</protein>
<gene>
    <name evidence="1" type="ORF">HNQ59_003779</name>
</gene>
<name>A0A840MTP8_9PROT</name>
<evidence type="ECO:0000313" key="2">
    <source>
        <dbReference type="Proteomes" id="UP000575898"/>
    </source>
</evidence>
<comment type="caution">
    <text evidence="1">The sequence shown here is derived from an EMBL/GenBank/DDBJ whole genome shotgun (WGS) entry which is preliminary data.</text>
</comment>
<dbReference type="EMBL" id="JACHHY010000036">
    <property type="protein sequence ID" value="MBB5020459.1"/>
    <property type="molecule type" value="Genomic_DNA"/>
</dbReference>
<proteinExistence type="predicted"/>